<dbReference type="RefSeq" id="WP_094569314.1">
    <property type="nucleotide sequence ID" value="NZ_CP022743.1"/>
</dbReference>
<sequence length="252" mass="27322">MKNSIYGSLTFILALFVISACNKYGSLSDYKNGQLVASSYKVKINQPDSLILIGAKATDAISWSVIPSGYDSVITKNNTSLIFFKKSGKYQVRTNNGATTATASITVSDSIYYPTEQYTMVSLIGDEITFVPHYYKSKTSDSAYLSFVVQTHNSYCSSGSLRFTDSVVNNTYGVHLLNAVQPTQCTLGTTPITAIVNFTKNQSVSLANGTFPLSVTLNGITYTGSIVATTTTISFNWNYTAGVLISPKQINR</sequence>
<name>A0A223NSW2_9SPHI</name>
<gene>
    <name evidence="1" type="ORF">MuYL_0864</name>
</gene>
<dbReference type="KEGG" id="muc:MuYL_0864"/>
<dbReference type="OrthoDB" id="792662at2"/>
<dbReference type="EMBL" id="CP022743">
    <property type="protein sequence ID" value="ASU32764.1"/>
    <property type="molecule type" value="Genomic_DNA"/>
</dbReference>
<protein>
    <submittedName>
        <fullName evidence="1">Uncharacterized protein</fullName>
    </submittedName>
</protein>
<evidence type="ECO:0000313" key="1">
    <source>
        <dbReference type="EMBL" id="ASU32764.1"/>
    </source>
</evidence>
<keyword evidence="2" id="KW-1185">Reference proteome</keyword>
<dbReference type="Proteomes" id="UP000215002">
    <property type="component" value="Chromosome"/>
</dbReference>
<organism evidence="1 2">
    <name type="scientific">Mucilaginibacter xinganensis</name>
    <dbReference type="NCBI Taxonomy" id="1234841"/>
    <lineage>
        <taxon>Bacteria</taxon>
        <taxon>Pseudomonadati</taxon>
        <taxon>Bacteroidota</taxon>
        <taxon>Sphingobacteriia</taxon>
        <taxon>Sphingobacteriales</taxon>
        <taxon>Sphingobacteriaceae</taxon>
        <taxon>Mucilaginibacter</taxon>
    </lineage>
</organism>
<accession>A0A223NSW2</accession>
<dbReference type="PROSITE" id="PS51257">
    <property type="entry name" value="PROKAR_LIPOPROTEIN"/>
    <property type="match status" value="1"/>
</dbReference>
<dbReference type="AlphaFoldDB" id="A0A223NSW2"/>
<proteinExistence type="predicted"/>
<evidence type="ECO:0000313" key="2">
    <source>
        <dbReference type="Proteomes" id="UP000215002"/>
    </source>
</evidence>
<reference evidence="1 2" key="1">
    <citation type="submission" date="2017-08" db="EMBL/GenBank/DDBJ databases">
        <title>Complete genome sequence of Mucilaginibacter sp. strain BJC16-A31.</title>
        <authorList>
            <consortium name="Henan University of Science and Technology"/>
            <person name="You X."/>
        </authorList>
    </citation>
    <scope>NUCLEOTIDE SEQUENCE [LARGE SCALE GENOMIC DNA]</scope>
    <source>
        <strain evidence="1 2">BJC16-A31</strain>
    </source>
</reference>